<protein>
    <submittedName>
        <fullName evidence="1">Uncharacterized protein</fullName>
    </submittedName>
</protein>
<accession>A0A067QQR4</accession>
<keyword evidence="2" id="KW-1185">Reference proteome</keyword>
<dbReference type="EMBL" id="KK853131">
    <property type="protein sequence ID" value="KDR10913.1"/>
    <property type="molecule type" value="Genomic_DNA"/>
</dbReference>
<dbReference type="Proteomes" id="UP000027135">
    <property type="component" value="Unassembled WGS sequence"/>
</dbReference>
<evidence type="ECO:0000313" key="2">
    <source>
        <dbReference type="Proteomes" id="UP000027135"/>
    </source>
</evidence>
<gene>
    <name evidence="1" type="ORF">L798_14435</name>
</gene>
<name>A0A067QQR4_ZOONE</name>
<sequence>MSIDQANEKLEPAVLRHLKNGSSKYQKMSRLHPDMNLFLRDSQPNIHQLWSSGM</sequence>
<dbReference type="InParanoid" id="A0A067QQR4"/>
<organism evidence="1 2">
    <name type="scientific">Zootermopsis nevadensis</name>
    <name type="common">Dampwood termite</name>
    <dbReference type="NCBI Taxonomy" id="136037"/>
    <lineage>
        <taxon>Eukaryota</taxon>
        <taxon>Metazoa</taxon>
        <taxon>Ecdysozoa</taxon>
        <taxon>Arthropoda</taxon>
        <taxon>Hexapoda</taxon>
        <taxon>Insecta</taxon>
        <taxon>Pterygota</taxon>
        <taxon>Neoptera</taxon>
        <taxon>Polyneoptera</taxon>
        <taxon>Dictyoptera</taxon>
        <taxon>Blattodea</taxon>
        <taxon>Blattoidea</taxon>
        <taxon>Termitoidae</taxon>
        <taxon>Termopsidae</taxon>
        <taxon>Zootermopsis</taxon>
    </lineage>
</organism>
<dbReference type="AlphaFoldDB" id="A0A067QQR4"/>
<reference evidence="1 2" key="1">
    <citation type="journal article" date="2014" name="Nat. Commun.">
        <title>Molecular traces of alternative social organization in a termite genome.</title>
        <authorList>
            <person name="Terrapon N."/>
            <person name="Li C."/>
            <person name="Robertson H.M."/>
            <person name="Ji L."/>
            <person name="Meng X."/>
            <person name="Booth W."/>
            <person name="Chen Z."/>
            <person name="Childers C.P."/>
            <person name="Glastad K.M."/>
            <person name="Gokhale K."/>
            <person name="Gowin J."/>
            <person name="Gronenberg W."/>
            <person name="Hermansen R.A."/>
            <person name="Hu H."/>
            <person name="Hunt B.G."/>
            <person name="Huylmans A.K."/>
            <person name="Khalil S.M."/>
            <person name="Mitchell R.D."/>
            <person name="Munoz-Torres M.C."/>
            <person name="Mustard J.A."/>
            <person name="Pan H."/>
            <person name="Reese J.T."/>
            <person name="Scharf M.E."/>
            <person name="Sun F."/>
            <person name="Vogel H."/>
            <person name="Xiao J."/>
            <person name="Yang W."/>
            <person name="Yang Z."/>
            <person name="Yang Z."/>
            <person name="Zhou J."/>
            <person name="Zhu J."/>
            <person name="Brent C.S."/>
            <person name="Elsik C.G."/>
            <person name="Goodisman M.A."/>
            <person name="Liberles D.A."/>
            <person name="Roe R.M."/>
            <person name="Vargo E.L."/>
            <person name="Vilcinskas A."/>
            <person name="Wang J."/>
            <person name="Bornberg-Bauer E."/>
            <person name="Korb J."/>
            <person name="Zhang G."/>
            <person name="Liebig J."/>
        </authorList>
    </citation>
    <scope>NUCLEOTIDE SEQUENCE [LARGE SCALE GENOMIC DNA]</scope>
    <source>
        <tissue evidence="1">Whole organism</tissue>
    </source>
</reference>
<evidence type="ECO:0000313" key="1">
    <source>
        <dbReference type="EMBL" id="KDR10913.1"/>
    </source>
</evidence>
<proteinExistence type="predicted"/>